<dbReference type="RefSeq" id="WP_394836446.1">
    <property type="nucleotide sequence ID" value="NZ_CP089929.1"/>
</dbReference>
<accession>A0ABZ2L780</accession>
<protein>
    <submittedName>
        <fullName evidence="1">Uncharacterized protein</fullName>
    </submittedName>
</protein>
<keyword evidence="2" id="KW-1185">Reference proteome</keyword>
<proteinExistence type="predicted"/>
<evidence type="ECO:0000313" key="1">
    <source>
        <dbReference type="EMBL" id="WXB06789.1"/>
    </source>
</evidence>
<organism evidence="1 2">
    <name type="scientific">Pendulispora rubella</name>
    <dbReference type="NCBI Taxonomy" id="2741070"/>
    <lineage>
        <taxon>Bacteria</taxon>
        <taxon>Pseudomonadati</taxon>
        <taxon>Myxococcota</taxon>
        <taxon>Myxococcia</taxon>
        <taxon>Myxococcales</taxon>
        <taxon>Sorangiineae</taxon>
        <taxon>Pendulisporaceae</taxon>
        <taxon>Pendulispora</taxon>
    </lineage>
</organism>
<dbReference type="InterPro" id="IPR046766">
    <property type="entry name" value="Bact_hydrolase"/>
</dbReference>
<dbReference type="EMBL" id="CP089983">
    <property type="protein sequence ID" value="WXB06789.1"/>
    <property type="molecule type" value="Genomic_DNA"/>
</dbReference>
<name>A0ABZ2L780_9BACT</name>
<gene>
    <name evidence="1" type="ORF">LVJ94_06020</name>
</gene>
<dbReference type="Proteomes" id="UP001374803">
    <property type="component" value="Chromosome"/>
</dbReference>
<reference evidence="1" key="1">
    <citation type="submission" date="2021-12" db="EMBL/GenBank/DDBJ databases">
        <title>Discovery of the Pendulisporaceae a myxobacterial family with distinct sporulation behavior and unique specialized metabolism.</title>
        <authorList>
            <person name="Garcia R."/>
            <person name="Popoff A."/>
            <person name="Bader C.D."/>
            <person name="Loehr J."/>
            <person name="Walesch S."/>
            <person name="Walt C."/>
            <person name="Boldt J."/>
            <person name="Bunk B."/>
            <person name="Haeckl F.J.F.P.J."/>
            <person name="Gunesch A.P."/>
            <person name="Birkelbach J."/>
            <person name="Nuebel U."/>
            <person name="Pietschmann T."/>
            <person name="Bach T."/>
            <person name="Mueller R."/>
        </authorList>
    </citation>
    <scope>NUCLEOTIDE SEQUENCE</scope>
    <source>
        <strain evidence="1">MSr11367</strain>
    </source>
</reference>
<sequence>MVQPTTTSNASNGSEHVVSPGCCAPFDPAEWDKDEITWNERPFLRESVRSFFHVPLDMRQKAKRGTRLVEAADAAPERGIILCEERSRWGANLYIEATRPIAGADMAFLSGTYLTKVYEGPYRDAPIWVQDMQTYVSSEGASAEKIYFWYTTCPRCAKAYGKNYVVLFAELSTRA</sequence>
<evidence type="ECO:0000313" key="2">
    <source>
        <dbReference type="Proteomes" id="UP001374803"/>
    </source>
</evidence>
<dbReference type="Pfam" id="PF20603">
    <property type="entry name" value="Bact_hydrolase"/>
    <property type="match status" value="1"/>
</dbReference>